<protein>
    <submittedName>
        <fullName evidence="2">Uncharacterized protein</fullName>
    </submittedName>
</protein>
<dbReference type="EMBL" id="JACIHM010000002">
    <property type="protein sequence ID" value="MBB4446601.1"/>
    <property type="molecule type" value="Genomic_DNA"/>
</dbReference>
<comment type="caution">
    <text evidence="2">The sequence shown here is derived from an EMBL/GenBank/DDBJ whole genome shotgun (WGS) entry which is preliminary data.</text>
</comment>
<keyword evidence="5" id="KW-1185">Reference proteome</keyword>
<gene>
    <name evidence="2" type="ORF">GGE31_002415</name>
    <name evidence="1" type="ORF">GGE33_002416</name>
    <name evidence="3" type="ORF">GGE35_002417</name>
</gene>
<evidence type="ECO:0000313" key="6">
    <source>
        <dbReference type="Proteomes" id="UP000576087"/>
    </source>
</evidence>
<dbReference type="AlphaFoldDB" id="A0A7W6XAP9"/>
<evidence type="ECO:0000313" key="5">
    <source>
        <dbReference type="Proteomes" id="UP000524535"/>
    </source>
</evidence>
<dbReference type="RefSeq" id="WP_148144387.1">
    <property type="nucleotide sequence ID" value="NZ_JACIGW010000002.1"/>
</dbReference>
<reference evidence="4 5" key="1">
    <citation type="submission" date="2020-08" db="EMBL/GenBank/DDBJ databases">
        <title>Genomic Encyclopedia of Type Strains, Phase IV (KMG-V): Genome sequencing to study the core and pangenomes of soil and plant-associated prokaryotes.</title>
        <authorList>
            <person name="Whitman W."/>
        </authorList>
    </citation>
    <scope>NUCLEOTIDE SEQUENCE [LARGE SCALE GENOMIC DNA]</scope>
    <source>
        <strain evidence="2 5">SEMIA 444</strain>
        <strain evidence="1 4">SEMIA 448</strain>
        <strain evidence="3 6">SEMIA 452</strain>
    </source>
</reference>
<evidence type="ECO:0000313" key="2">
    <source>
        <dbReference type="EMBL" id="MBB4411910.1"/>
    </source>
</evidence>
<name>A0A7W6XAP9_9HYPH</name>
<sequence length="153" mass="16818">MKTCPYSIEREEILAKAIGPLAAELRLLDAADLISLLRFEYHSSIADLVDSAAELYFHPGTVRFGVGGDYALDWSTYPSITLDLEISPPGITIYSRLKLEADKASISINYINFHSPSADPRENTSILADSLRKVTFHTTKAQAALELSSPAHH</sequence>
<organism evidence="2 5">
    <name type="scientific">Aliirhizobium cellulosilyticum</name>
    <dbReference type="NCBI Taxonomy" id="393664"/>
    <lineage>
        <taxon>Bacteria</taxon>
        <taxon>Pseudomonadati</taxon>
        <taxon>Pseudomonadota</taxon>
        <taxon>Alphaproteobacteria</taxon>
        <taxon>Hyphomicrobiales</taxon>
        <taxon>Rhizobiaceae</taxon>
        <taxon>Aliirhizobium</taxon>
    </lineage>
</organism>
<dbReference type="EMBL" id="JACIGW010000002">
    <property type="protein sequence ID" value="MBB4348674.1"/>
    <property type="molecule type" value="Genomic_DNA"/>
</dbReference>
<dbReference type="Proteomes" id="UP000524535">
    <property type="component" value="Unassembled WGS sequence"/>
</dbReference>
<dbReference type="EMBL" id="JACIGY010000002">
    <property type="protein sequence ID" value="MBB4411910.1"/>
    <property type="molecule type" value="Genomic_DNA"/>
</dbReference>
<evidence type="ECO:0000313" key="3">
    <source>
        <dbReference type="EMBL" id="MBB4446601.1"/>
    </source>
</evidence>
<proteinExistence type="predicted"/>
<dbReference type="Proteomes" id="UP000520770">
    <property type="component" value="Unassembled WGS sequence"/>
</dbReference>
<accession>A0A7W6XAP9</accession>
<dbReference type="Proteomes" id="UP000576087">
    <property type="component" value="Unassembled WGS sequence"/>
</dbReference>
<evidence type="ECO:0000313" key="1">
    <source>
        <dbReference type="EMBL" id="MBB4348674.1"/>
    </source>
</evidence>
<evidence type="ECO:0000313" key="4">
    <source>
        <dbReference type="Proteomes" id="UP000520770"/>
    </source>
</evidence>